<dbReference type="Proteomes" id="UP001499987">
    <property type="component" value="Unassembled WGS sequence"/>
</dbReference>
<accession>A0ABP4E4E1</accession>
<keyword evidence="3" id="KW-1185">Reference proteome</keyword>
<reference evidence="3" key="1">
    <citation type="journal article" date="2019" name="Int. J. Syst. Evol. Microbiol.">
        <title>The Global Catalogue of Microorganisms (GCM) 10K type strain sequencing project: providing services to taxonomists for standard genome sequencing and annotation.</title>
        <authorList>
            <consortium name="The Broad Institute Genomics Platform"/>
            <consortium name="The Broad Institute Genome Sequencing Center for Infectious Disease"/>
            <person name="Wu L."/>
            <person name="Ma J."/>
        </authorList>
    </citation>
    <scope>NUCLEOTIDE SEQUENCE [LARGE SCALE GENOMIC DNA]</scope>
    <source>
        <strain evidence="3">JCM 13002</strain>
    </source>
</reference>
<comment type="caution">
    <text evidence="2">The sequence shown here is derived from an EMBL/GenBank/DDBJ whole genome shotgun (WGS) entry which is preliminary data.</text>
</comment>
<gene>
    <name evidence="2" type="ORF">GCM10009663_32130</name>
</gene>
<evidence type="ECO:0000256" key="1">
    <source>
        <dbReference type="SAM" id="MobiDB-lite"/>
    </source>
</evidence>
<dbReference type="RefSeq" id="WP_344624285.1">
    <property type="nucleotide sequence ID" value="NZ_BAAALD010000027.1"/>
</dbReference>
<proteinExistence type="predicted"/>
<dbReference type="EMBL" id="BAAALD010000027">
    <property type="protein sequence ID" value="GAA1086052.1"/>
    <property type="molecule type" value="Genomic_DNA"/>
</dbReference>
<feature type="region of interest" description="Disordered" evidence="1">
    <location>
        <begin position="279"/>
        <end position="304"/>
    </location>
</feature>
<name>A0ABP4E4E1_9ACTN</name>
<organism evidence="2 3">
    <name type="scientific">Kitasatospora arboriphila</name>
    <dbReference type="NCBI Taxonomy" id="258052"/>
    <lineage>
        <taxon>Bacteria</taxon>
        <taxon>Bacillati</taxon>
        <taxon>Actinomycetota</taxon>
        <taxon>Actinomycetes</taxon>
        <taxon>Kitasatosporales</taxon>
        <taxon>Streptomycetaceae</taxon>
        <taxon>Kitasatospora</taxon>
    </lineage>
</organism>
<evidence type="ECO:0000313" key="2">
    <source>
        <dbReference type="EMBL" id="GAA1086052.1"/>
    </source>
</evidence>
<sequence length="304" mass="32422">MDGQAGWRCTGLHWRDGQPVLGAVRGGRHHERVVAAGTAVSWRLHGPRYCSGPWLAGETEQRPCPHRAEIDPNGGAVLCPPCQAVDRGLALARDRILDDGRTYLLYLAWFGGDLAKVGLTAEQRGRARLQEQGAPVFTVVARGPLPAVRRAELTVSGAGLARERFGVRAKAEQWWHLPGPAERAARVAELRAAVTGLLAGHPVELFPAGEVVDQVGLFGLVDGPPRVYREVVAVADGATVGGTLRAPIGRQLFLEQPDGGEPLLLDARRLTGWGLSPAPSGPCSGVEVRAHRRPPAPDAQPALF</sequence>
<evidence type="ECO:0000313" key="3">
    <source>
        <dbReference type="Proteomes" id="UP001499987"/>
    </source>
</evidence>
<protein>
    <submittedName>
        <fullName evidence="2">DUF2797 domain-containing protein</fullName>
    </submittedName>
</protein>